<comment type="caution">
    <text evidence="3">The sequence shown here is derived from an EMBL/GenBank/DDBJ whole genome shotgun (WGS) entry which is preliminary data.</text>
</comment>
<dbReference type="Proteomes" id="UP000298390">
    <property type="component" value="Unassembled WGS sequence"/>
</dbReference>
<feature type="non-terminal residue" evidence="3">
    <location>
        <position position="312"/>
    </location>
</feature>
<dbReference type="STRING" id="34475.A0A4Y9XXS8"/>
<sequence>MKRGLRLLIRHPFFPKTPVTILLTLVLLTIFGVSLTFLIIYILNPDKEPLPWRGYCTIPQLSTSPPSLTLPTTAQFPHPLPENFTLPTFPARRLQRPLACGRLRGRLLNGQCGGAEDAHPVLMGKPSAQSRWRRRSSTVAVYNDMIILPISENMNNGKTYEYFHWAARNAWVPPLYHDNFAHFPEGLSYTNATAWFATIPATHDPLAARQDYASGNPMKWVRPDYVVKTDDDSFVMLAELEARLRVELHRDPQEVRLQNGAVTNESFASGNGSSSRPAAGSSGSDSRLGSSGTSASNAMHALVTPTSTYTPL</sequence>
<reference evidence="3 4" key="1">
    <citation type="submission" date="2019-01" db="EMBL/GenBank/DDBJ databases">
        <title>Genome sequencing of the rare red list fungi Fomitopsis rosea.</title>
        <authorList>
            <person name="Buettner E."/>
            <person name="Kellner H."/>
        </authorList>
    </citation>
    <scope>NUCLEOTIDE SEQUENCE [LARGE SCALE GENOMIC DNA]</scope>
    <source>
        <strain evidence="3 4">DSM 105464</strain>
    </source>
</reference>
<gene>
    <name evidence="3" type="ORF">EVJ58_g8544</name>
</gene>
<dbReference type="EMBL" id="SEKV01000639">
    <property type="protein sequence ID" value="TFY54966.1"/>
    <property type="molecule type" value="Genomic_DNA"/>
</dbReference>
<evidence type="ECO:0000313" key="3">
    <source>
        <dbReference type="EMBL" id="TFY54966.1"/>
    </source>
</evidence>
<protein>
    <recommendedName>
        <fullName evidence="5">Hexosyltransferase</fullName>
    </recommendedName>
</protein>
<evidence type="ECO:0000256" key="2">
    <source>
        <dbReference type="SAM" id="Phobius"/>
    </source>
</evidence>
<dbReference type="AlphaFoldDB" id="A0A4Y9XXS8"/>
<organism evidence="3 4">
    <name type="scientific">Rhodofomes roseus</name>
    <dbReference type="NCBI Taxonomy" id="34475"/>
    <lineage>
        <taxon>Eukaryota</taxon>
        <taxon>Fungi</taxon>
        <taxon>Dikarya</taxon>
        <taxon>Basidiomycota</taxon>
        <taxon>Agaricomycotina</taxon>
        <taxon>Agaricomycetes</taxon>
        <taxon>Polyporales</taxon>
        <taxon>Rhodofomes</taxon>
    </lineage>
</organism>
<feature type="compositionally biased region" description="Low complexity" evidence="1">
    <location>
        <begin position="268"/>
        <end position="296"/>
    </location>
</feature>
<evidence type="ECO:0000256" key="1">
    <source>
        <dbReference type="SAM" id="MobiDB-lite"/>
    </source>
</evidence>
<feature type="transmembrane region" description="Helical" evidence="2">
    <location>
        <begin position="21"/>
        <end position="43"/>
    </location>
</feature>
<evidence type="ECO:0008006" key="5">
    <source>
        <dbReference type="Google" id="ProtNLM"/>
    </source>
</evidence>
<evidence type="ECO:0000313" key="4">
    <source>
        <dbReference type="Proteomes" id="UP000298390"/>
    </source>
</evidence>
<name>A0A4Y9XXS8_9APHY</name>
<accession>A0A4Y9XXS8</accession>
<keyword evidence="2" id="KW-0472">Membrane</keyword>
<proteinExistence type="predicted"/>
<feature type="region of interest" description="Disordered" evidence="1">
    <location>
        <begin position="255"/>
        <end position="312"/>
    </location>
</feature>
<keyword evidence="2" id="KW-1133">Transmembrane helix</keyword>
<keyword evidence="2" id="KW-0812">Transmembrane</keyword>